<organism evidence="1 2">
    <name type="scientific">Sporothrix eucalyptigena</name>
    <dbReference type="NCBI Taxonomy" id="1812306"/>
    <lineage>
        <taxon>Eukaryota</taxon>
        <taxon>Fungi</taxon>
        <taxon>Dikarya</taxon>
        <taxon>Ascomycota</taxon>
        <taxon>Pezizomycotina</taxon>
        <taxon>Sordariomycetes</taxon>
        <taxon>Sordariomycetidae</taxon>
        <taxon>Ophiostomatales</taxon>
        <taxon>Ophiostomataceae</taxon>
        <taxon>Sporothrix</taxon>
    </lineage>
</organism>
<evidence type="ECO:0000313" key="2">
    <source>
        <dbReference type="Proteomes" id="UP001642482"/>
    </source>
</evidence>
<reference evidence="1 2" key="1">
    <citation type="submission" date="2024-01" db="EMBL/GenBank/DDBJ databases">
        <authorList>
            <person name="Allen C."/>
            <person name="Tagirdzhanova G."/>
        </authorList>
    </citation>
    <scope>NUCLEOTIDE SEQUENCE [LARGE SCALE GENOMIC DNA]</scope>
</reference>
<name>A0ABP0CWR4_9PEZI</name>
<comment type="caution">
    <text evidence="1">The sequence shown here is derived from an EMBL/GenBank/DDBJ whole genome shotgun (WGS) entry which is preliminary data.</text>
</comment>
<dbReference type="Proteomes" id="UP001642482">
    <property type="component" value="Unassembled WGS sequence"/>
</dbReference>
<sequence length="186" mass="19739">MYVGLFYHYDNHPDNADITQTADGMPQTTAAPMTEPMTGAGTYPDTTTTGTHNKHHFFGCHHNNAPTNATSVNTCTDSACQDKNHNHSNQHGAMAGMGLSAAAGGAAGVAAAKYMHNNQIDHGHHHAFHHRRGGGIANSSGMAGNGTVNRAMCPGLIQEDADMYEIEAHNNFPGTNPHSAHIYHTT</sequence>
<accession>A0ABP0CWR4</accession>
<protein>
    <submittedName>
        <fullName evidence="1">Uncharacterized protein</fullName>
    </submittedName>
</protein>
<gene>
    <name evidence="1" type="ORF">SEUCBS140593_009470</name>
</gene>
<proteinExistence type="predicted"/>
<evidence type="ECO:0000313" key="1">
    <source>
        <dbReference type="EMBL" id="CAK7235997.1"/>
    </source>
</evidence>
<dbReference type="EMBL" id="CAWUHD010000156">
    <property type="protein sequence ID" value="CAK7235997.1"/>
    <property type="molecule type" value="Genomic_DNA"/>
</dbReference>
<keyword evidence="2" id="KW-1185">Reference proteome</keyword>